<dbReference type="Pfam" id="PF02362">
    <property type="entry name" value="B3"/>
    <property type="match status" value="1"/>
</dbReference>
<organism evidence="8 9">
    <name type="scientific">Datura stramonium</name>
    <name type="common">Jimsonweed</name>
    <name type="synonym">Common thornapple</name>
    <dbReference type="NCBI Taxonomy" id="4076"/>
    <lineage>
        <taxon>Eukaryota</taxon>
        <taxon>Viridiplantae</taxon>
        <taxon>Streptophyta</taxon>
        <taxon>Embryophyta</taxon>
        <taxon>Tracheophyta</taxon>
        <taxon>Spermatophyta</taxon>
        <taxon>Magnoliopsida</taxon>
        <taxon>eudicotyledons</taxon>
        <taxon>Gunneridae</taxon>
        <taxon>Pentapetalae</taxon>
        <taxon>asterids</taxon>
        <taxon>lamiids</taxon>
        <taxon>Solanales</taxon>
        <taxon>Solanaceae</taxon>
        <taxon>Solanoideae</taxon>
        <taxon>Datureae</taxon>
        <taxon>Datura</taxon>
    </lineage>
</organism>
<keyword evidence="2" id="KW-0677">Repeat</keyword>
<keyword evidence="4" id="KW-0238">DNA-binding</keyword>
<keyword evidence="9" id="KW-1185">Reference proteome</keyword>
<feature type="domain" description="TF-B3" evidence="7">
    <location>
        <begin position="7"/>
        <end position="96"/>
    </location>
</feature>
<dbReference type="Gene3D" id="2.40.330.10">
    <property type="entry name" value="DNA-binding pseudobarrel domain"/>
    <property type="match status" value="1"/>
</dbReference>
<dbReference type="SMART" id="SM01019">
    <property type="entry name" value="B3"/>
    <property type="match status" value="1"/>
</dbReference>
<protein>
    <recommendedName>
        <fullName evidence="7">TF-B3 domain-containing protein</fullName>
    </recommendedName>
</protein>
<dbReference type="Proteomes" id="UP000823775">
    <property type="component" value="Unassembled WGS sequence"/>
</dbReference>
<evidence type="ECO:0000256" key="3">
    <source>
        <dbReference type="ARBA" id="ARBA00023015"/>
    </source>
</evidence>
<evidence type="ECO:0000313" key="9">
    <source>
        <dbReference type="Proteomes" id="UP000823775"/>
    </source>
</evidence>
<dbReference type="PANTHER" id="PTHR31674:SF62">
    <property type="entry name" value="B3 DOMAIN-CONTAINING PROTEIN REM14-RELATED"/>
    <property type="match status" value="1"/>
</dbReference>
<evidence type="ECO:0000256" key="1">
    <source>
        <dbReference type="ARBA" id="ARBA00004123"/>
    </source>
</evidence>
<accession>A0ABS8RLC1</accession>
<evidence type="ECO:0000256" key="5">
    <source>
        <dbReference type="ARBA" id="ARBA00023163"/>
    </source>
</evidence>
<dbReference type="PROSITE" id="PS50863">
    <property type="entry name" value="B3"/>
    <property type="match status" value="1"/>
</dbReference>
<keyword evidence="3" id="KW-0805">Transcription regulation</keyword>
<comment type="subcellular location">
    <subcellularLocation>
        <location evidence="1">Nucleus</location>
    </subcellularLocation>
</comment>
<dbReference type="EMBL" id="JACEIK010000040">
    <property type="protein sequence ID" value="MCD7447582.1"/>
    <property type="molecule type" value="Genomic_DNA"/>
</dbReference>
<reference evidence="8 9" key="1">
    <citation type="journal article" date="2021" name="BMC Genomics">
        <title>Datura genome reveals duplications of psychoactive alkaloid biosynthetic genes and high mutation rate following tissue culture.</title>
        <authorList>
            <person name="Rajewski A."/>
            <person name="Carter-House D."/>
            <person name="Stajich J."/>
            <person name="Litt A."/>
        </authorList>
    </citation>
    <scope>NUCLEOTIDE SEQUENCE [LARGE SCALE GENOMIC DNA]</scope>
    <source>
        <strain evidence="8">AR-01</strain>
    </source>
</reference>
<gene>
    <name evidence="8" type="ORF">HAX54_031611</name>
</gene>
<dbReference type="CDD" id="cd10017">
    <property type="entry name" value="B3_DNA"/>
    <property type="match status" value="1"/>
</dbReference>
<evidence type="ECO:0000313" key="8">
    <source>
        <dbReference type="EMBL" id="MCD7447582.1"/>
    </source>
</evidence>
<sequence length="122" mass="14169">MKVRPKKPHFFKPILPGFKDSLKIPVGFLKYLKGHDHIEDAILRSAGKKWVVKLKGGRLEDNWKKFAEDLNFQLGDMLVFRHEGGMVFDVSIFDSSHSDREYAEYLQEEDTAKKFDLEGEVL</sequence>
<dbReference type="SUPFAM" id="SSF101936">
    <property type="entry name" value="DNA-binding pseudobarrel domain"/>
    <property type="match status" value="1"/>
</dbReference>
<dbReference type="PANTHER" id="PTHR31674">
    <property type="entry name" value="B3 DOMAIN-CONTAINING PROTEIN REM-LIKE 3-RELATED"/>
    <property type="match status" value="1"/>
</dbReference>
<dbReference type="InterPro" id="IPR039218">
    <property type="entry name" value="REM_fam"/>
</dbReference>
<proteinExistence type="predicted"/>
<evidence type="ECO:0000259" key="7">
    <source>
        <dbReference type="PROSITE" id="PS50863"/>
    </source>
</evidence>
<evidence type="ECO:0000256" key="4">
    <source>
        <dbReference type="ARBA" id="ARBA00023125"/>
    </source>
</evidence>
<keyword evidence="5" id="KW-0804">Transcription</keyword>
<keyword evidence="6" id="KW-0539">Nucleus</keyword>
<comment type="caution">
    <text evidence="8">The sequence shown here is derived from an EMBL/GenBank/DDBJ whole genome shotgun (WGS) entry which is preliminary data.</text>
</comment>
<evidence type="ECO:0000256" key="6">
    <source>
        <dbReference type="ARBA" id="ARBA00023242"/>
    </source>
</evidence>
<dbReference type="InterPro" id="IPR003340">
    <property type="entry name" value="B3_DNA-bd"/>
</dbReference>
<name>A0ABS8RLC1_DATST</name>
<evidence type="ECO:0000256" key="2">
    <source>
        <dbReference type="ARBA" id="ARBA00022737"/>
    </source>
</evidence>
<dbReference type="InterPro" id="IPR015300">
    <property type="entry name" value="DNA-bd_pseudobarrel_sf"/>
</dbReference>